<dbReference type="InterPro" id="IPR012133">
    <property type="entry name" value="Alpha-hydoxy_acid_DH_FMN"/>
</dbReference>
<feature type="binding site" evidence="9">
    <location>
        <begin position="80"/>
        <end position="82"/>
    </location>
    <ligand>
        <name>FMN</name>
        <dbReference type="ChEBI" id="CHEBI:58210"/>
    </ligand>
</feature>
<dbReference type="InterPro" id="IPR000262">
    <property type="entry name" value="FMN-dep_DH"/>
</dbReference>
<dbReference type="InterPro" id="IPR013785">
    <property type="entry name" value="Aldolase_TIM"/>
</dbReference>
<dbReference type="Pfam" id="PF01070">
    <property type="entry name" value="FMN_dh"/>
    <property type="match status" value="1"/>
</dbReference>
<keyword evidence="2 9" id="KW-0285">Flavoprotein</keyword>
<feature type="binding site" evidence="9">
    <location>
        <position position="268"/>
    </location>
    <ligand>
        <name>glyoxylate</name>
        <dbReference type="ChEBI" id="CHEBI:36655"/>
    </ligand>
</feature>
<keyword evidence="3 9" id="KW-0288">FMN</keyword>
<dbReference type="FunFam" id="3.20.20.70:FF:000029">
    <property type="entry name" value="L-lactate dehydrogenase"/>
    <property type="match status" value="1"/>
</dbReference>
<keyword evidence="4" id="KW-0560">Oxidoreductase</keyword>
<feature type="binding site" evidence="9">
    <location>
        <position position="136"/>
    </location>
    <ligand>
        <name>glyoxylate</name>
        <dbReference type="ChEBI" id="CHEBI:36655"/>
    </ligand>
</feature>
<feature type="binding site" evidence="9">
    <location>
        <begin position="319"/>
        <end position="320"/>
    </location>
    <ligand>
        <name>FMN</name>
        <dbReference type="ChEBI" id="CHEBI:58210"/>
    </ligand>
</feature>
<dbReference type="EMBL" id="CATQJA010002664">
    <property type="protein sequence ID" value="CAJ0582517.1"/>
    <property type="molecule type" value="Genomic_DNA"/>
</dbReference>
<dbReference type="InterPro" id="IPR008259">
    <property type="entry name" value="FMN_hydac_DH_AS"/>
</dbReference>
<keyword evidence="12" id="KW-1185">Reference proteome</keyword>
<evidence type="ECO:0000313" key="12">
    <source>
        <dbReference type="Proteomes" id="UP001177023"/>
    </source>
</evidence>
<dbReference type="PROSITE" id="PS00557">
    <property type="entry name" value="FMN_HYDROXY_ACID_DH_1"/>
    <property type="match status" value="1"/>
</dbReference>
<comment type="catalytic activity">
    <reaction evidence="7">
        <text>2-hydroxyoctanoate + O2 = 2-oxooctanoate + H2O2</text>
        <dbReference type="Rhea" id="RHEA:67940"/>
        <dbReference type="ChEBI" id="CHEBI:15379"/>
        <dbReference type="ChEBI" id="CHEBI:16240"/>
        <dbReference type="ChEBI" id="CHEBI:133514"/>
        <dbReference type="ChEBI" id="CHEBI:176689"/>
    </reaction>
    <physiologicalReaction direction="left-to-right" evidence="7">
        <dbReference type="Rhea" id="RHEA:67941"/>
    </physiologicalReaction>
</comment>
<organism evidence="11 12">
    <name type="scientific">Mesorhabditis spiculigera</name>
    <dbReference type="NCBI Taxonomy" id="96644"/>
    <lineage>
        <taxon>Eukaryota</taxon>
        <taxon>Metazoa</taxon>
        <taxon>Ecdysozoa</taxon>
        <taxon>Nematoda</taxon>
        <taxon>Chromadorea</taxon>
        <taxon>Rhabditida</taxon>
        <taxon>Rhabditina</taxon>
        <taxon>Rhabditomorpha</taxon>
        <taxon>Rhabditoidea</taxon>
        <taxon>Rhabditidae</taxon>
        <taxon>Mesorhabditinae</taxon>
        <taxon>Mesorhabditis</taxon>
    </lineage>
</organism>
<dbReference type="PANTHER" id="PTHR10578">
    <property type="entry name" value="S -2-HYDROXY-ACID OXIDASE-RELATED"/>
    <property type="match status" value="1"/>
</dbReference>
<feature type="binding site" evidence="9">
    <location>
        <begin position="296"/>
        <end position="300"/>
    </location>
    <ligand>
        <name>FMN</name>
        <dbReference type="ChEBI" id="CHEBI:58210"/>
    </ligand>
</feature>
<evidence type="ECO:0000256" key="2">
    <source>
        <dbReference type="ARBA" id="ARBA00022630"/>
    </source>
</evidence>
<dbReference type="InterPro" id="IPR037396">
    <property type="entry name" value="FMN_HAD"/>
</dbReference>
<dbReference type="PROSITE" id="PS51349">
    <property type="entry name" value="FMN_HYDROXY_ACID_DH_2"/>
    <property type="match status" value="1"/>
</dbReference>
<dbReference type="Gene3D" id="3.20.20.70">
    <property type="entry name" value="Aldolase class I"/>
    <property type="match status" value="1"/>
</dbReference>
<accession>A0AA36D835</accession>
<evidence type="ECO:0000256" key="8">
    <source>
        <dbReference type="PIRSR" id="PIRSR000138-1"/>
    </source>
</evidence>
<feature type="binding site" evidence="9">
    <location>
        <position position="241"/>
    </location>
    <ligand>
        <name>FMN</name>
        <dbReference type="ChEBI" id="CHEBI:58210"/>
    </ligand>
</feature>
<comment type="cofactor">
    <cofactor evidence="1">
        <name>FMN</name>
        <dbReference type="ChEBI" id="CHEBI:58210"/>
    </cofactor>
</comment>
<feature type="binding site" evidence="9">
    <location>
        <position position="263"/>
    </location>
    <ligand>
        <name>glyoxylate</name>
        <dbReference type="ChEBI" id="CHEBI:36655"/>
    </ligand>
</feature>
<feature type="binding site" evidence="9">
    <location>
        <position position="134"/>
    </location>
    <ligand>
        <name>FMN</name>
        <dbReference type="ChEBI" id="CHEBI:58210"/>
    </ligand>
</feature>
<dbReference type="CDD" id="cd02809">
    <property type="entry name" value="alpha_hydroxyacid_oxid_FMN"/>
    <property type="match status" value="1"/>
</dbReference>
<evidence type="ECO:0000256" key="6">
    <source>
        <dbReference type="ARBA" id="ARBA00029325"/>
    </source>
</evidence>
<name>A0AA36D835_9BILA</name>
<dbReference type="GO" id="GO:0001561">
    <property type="term" value="P:fatty acid alpha-oxidation"/>
    <property type="evidence" value="ECO:0007669"/>
    <property type="project" value="TreeGrafter"/>
</dbReference>
<evidence type="ECO:0000256" key="7">
    <source>
        <dbReference type="ARBA" id="ARBA00029327"/>
    </source>
</evidence>
<feature type="binding site" evidence="9">
    <location>
        <position position="265"/>
    </location>
    <ligand>
        <name>glyoxylate</name>
        <dbReference type="ChEBI" id="CHEBI:36655"/>
    </ligand>
</feature>
<feature type="non-terminal residue" evidence="11">
    <location>
        <position position="1"/>
    </location>
</feature>
<sequence>MRMDTLLTVNDYHQKAITLLPKNARDYYESGSDDEHTLRRNIDAFSRFLIWPKCLADVSKIDMSVEFLGKKYKTPICLSPSAFHKLCHPDGELATVQDKYSYAGNAGVMICSSWGTTAMEDIAAHQGNATLWFQLYVYKHRPTCEALIRRAERAGFEALVLTADTPVLGHRLADKRNAFTLPPPLKFANILDNSDSKVRMPKVPVGDSGLMAYVSEQVDPSIDWNMLKWLVGFTRLPVIVKGVMRPGDAEMAIMCGAKAVFISNHGGRQMDSAPSTIEVLPEIVKAVRQRVPVFIDGGFRNGRDVFKALALGATAVFLGRPVLYGLTVGGAQGVENILRIMENELEVTMELSGCTTIHEIQNTKEIVVPADRFSKL</sequence>
<dbReference type="PANTHER" id="PTHR10578:SF149">
    <property type="entry name" value="2-HYDROXYACID OXIDASE 2"/>
    <property type="match status" value="1"/>
</dbReference>
<dbReference type="GO" id="GO:0003973">
    <property type="term" value="F:(S)-2-hydroxy-acid oxidase activity"/>
    <property type="evidence" value="ECO:0007669"/>
    <property type="project" value="UniProtKB-EC"/>
</dbReference>
<dbReference type="AlphaFoldDB" id="A0AA36D835"/>
<feature type="binding site" evidence="9">
    <location>
        <position position="171"/>
    </location>
    <ligand>
        <name>glyoxylate</name>
        <dbReference type="ChEBI" id="CHEBI:36655"/>
    </ligand>
</feature>
<proteinExistence type="inferred from homology"/>
<evidence type="ECO:0000256" key="1">
    <source>
        <dbReference type="ARBA" id="ARBA00001917"/>
    </source>
</evidence>
<dbReference type="GO" id="GO:0010181">
    <property type="term" value="F:FMN binding"/>
    <property type="evidence" value="ECO:0007669"/>
    <property type="project" value="InterPro"/>
</dbReference>
<comment type="catalytic activity">
    <reaction evidence="6">
        <text>a (2S)-2-hydroxycarboxylate + O2 = a 2-oxocarboxylate + H2O2</text>
        <dbReference type="Rhea" id="RHEA:16789"/>
        <dbReference type="ChEBI" id="CHEBI:15379"/>
        <dbReference type="ChEBI" id="CHEBI:16240"/>
        <dbReference type="ChEBI" id="CHEBI:35179"/>
        <dbReference type="ChEBI" id="CHEBI:58123"/>
        <dbReference type="EC" id="1.1.3.15"/>
    </reaction>
    <physiologicalReaction direction="left-to-right" evidence="6">
        <dbReference type="Rhea" id="RHEA:16790"/>
    </physiologicalReaction>
</comment>
<feature type="domain" description="FMN hydroxy acid dehydrogenase" evidence="10">
    <location>
        <begin position="1"/>
        <end position="370"/>
    </location>
</feature>
<comment type="caution">
    <text evidence="11">The sequence shown here is derived from an EMBL/GenBank/DDBJ whole genome shotgun (WGS) entry which is preliminary data.</text>
</comment>
<feature type="binding site" evidence="9">
    <location>
        <position position="27"/>
    </location>
    <ligand>
        <name>glyoxylate</name>
        <dbReference type="ChEBI" id="CHEBI:36655"/>
    </ligand>
</feature>
<evidence type="ECO:0000259" key="10">
    <source>
        <dbReference type="PROSITE" id="PS51349"/>
    </source>
</evidence>
<evidence type="ECO:0000256" key="9">
    <source>
        <dbReference type="PIRSR" id="PIRSR000138-2"/>
    </source>
</evidence>
<dbReference type="GO" id="GO:0005782">
    <property type="term" value="C:peroxisomal matrix"/>
    <property type="evidence" value="ECO:0007669"/>
    <property type="project" value="TreeGrafter"/>
</dbReference>
<evidence type="ECO:0000313" key="11">
    <source>
        <dbReference type="EMBL" id="CAJ0582517.1"/>
    </source>
</evidence>
<evidence type="ECO:0000256" key="3">
    <source>
        <dbReference type="ARBA" id="ARBA00022643"/>
    </source>
</evidence>
<feature type="binding site" evidence="9">
    <location>
        <position position="112"/>
    </location>
    <ligand>
        <name>FMN</name>
        <dbReference type="ChEBI" id="CHEBI:58210"/>
    </ligand>
</feature>
<evidence type="ECO:0000256" key="4">
    <source>
        <dbReference type="ARBA" id="ARBA00023002"/>
    </source>
</evidence>
<dbReference type="PIRSF" id="PIRSF000138">
    <property type="entry name" value="Al-hdrx_acd_dh"/>
    <property type="match status" value="1"/>
</dbReference>
<protein>
    <recommendedName>
        <fullName evidence="10">FMN hydroxy acid dehydrogenase domain-containing protein</fullName>
    </recommendedName>
</protein>
<feature type="active site" description="Proton acceptor" evidence="8">
    <location>
        <position position="265"/>
    </location>
</feature>
<reference evidence="11" key="1">
    <citation type="submission" date="2023-06" db="EMBL/GenBank/DDBJ databases">
        <authorList>
            <person name="Delattre M."/>
        </authorList>
    </citation>
    <scope>NUCLEOTIDE SEQUENCE</scope>
    <source>
        <strain evidence="11">AF72</strain>
    </source>
</reference>
<dbReference type="Proteomes" id="UP001177023">
    <property type="component" value="Unassembled WGS sequence"/>
</dbReference>
<feature type="binding site" evidence="9">
    <location>
        <position position="162"/>
    </location>
    <ligand>
        <name>FMN</name>
        <dbReference type="ChEBI" id="CHEBI:58210"/>
    </ligand>
</feature>
<gene>
    <name evidence="11" type="ORF">MSPICULIGERA_LOCUS20647</name>
</gene>
<comment type="similarity">
    <text evidence="5">Belongs to the FMN-dependent alpha-hydroxy acid dehydrogenase family.</text>
</comment>
<evidence type="ECO:0000256" key="5">
    <source>
        <dbReference type="ARBA" id="ARBA00024042"/>
    </source>
</evidence>
<dbReference type="SUPFAM" id="SSF51395">
    <property type="entry name" value="FMN-linked oxidoreductases"/>
    <property type="match status" value="1"/>
</dbReference>